<dbReference type="InterPro" id="IPR011453">
    <property type="entry name" value="DUF1559"/>
</dbReference>
<evidence type="ECO:0000259" key="1">
    <source>
        <dbReference type="Pfam" id="PF07596"/>
    </source>
</evidence>
<evidence type="ECO:0000313" key="3">
    <source>
        <dbReference type="Proteomes" id="UP000214646"/>
    </source>
</evidence>
<dbReference type="Pfam" id="PF07596">
    <property type="entry name" value="SBP_bac_10"/>
    <property type="match status" value="1"/>
</dbReference>
<proteinExistence type="predicted"/>
<evidence type="ECO:0000313" key="2">
    <source>
        <dbReference type="EMBL" id="OWK44452.1"/>
    </source>
</evidence>
<keyword evidence="3" id="KW-1185">Reference proteome</keyword>
<dbReference type="Proteomes" id="UP000214646">
    <property type="component" value="Unassembled WGS sequence"/>
</dbReference>
<name>A0A225DSP5_9BACT</name>
<dbReference type="NCBIfam" id="TIGR04294">
    <property type="entry name" value="pre_pil_HX9DG"/>
    <property type="match status" value="1"/>
</dbReference>
<gene>
    <name evidence="2" type="ORF">FRUB_02384</name>
</gene>
<dbReference type="InterPro" id="IPR027558">
    <property type="entry name" value="Pre_pil_HX9DG_C"/>
</dbReference>
<sequence length="147" mass="15048">MLFGSGQALLGLGKPPAYTIANIPDGSSNTLGLGEQIGGYPASFTAGGFSGAEAYNTWAWPAVGSAGLGGGTTYGPYSPDPAYCPGQSLYGQNYPLPQSGNPQQISTTTFSSVHTGIVNAAMMDGSVRSVSTSVSQTNSVVQNWRWS</sequence>
<feature type="domain" description="DUF1559" evidence="1">
    <location>
        <begin position="16"/>
        <end position="135"/>
    </location>
</feature>
<accession>A0A225DSP5</accession>
<reference evidence="3" key="1">
    <citation type="submission" date="2017-06" db="EMBL/GenBank/DDBJ databases">
        <title>Genome analysis of Fimbriiglobus ruber SP5, the first member of the order Planctomycetales with confirmed chitinolytic capability.</title>
        <authorList>
            <person name="Ravin N.V."/>
            <person name="Rakitin A.L."/>
            <person name="Ivanova A.A."/>
            <person name="Beletsky A.V."/>
            <person name="Kulichevskaya I.S."/>
            <person name="Mardanov A.V."/>
            <person name="Dedysh S.N."/>
        </authorList>
    </citation>
    <scope>NUCLEOTIDE SEQUENCE [LARGE SCALE GENOMIC DNA]</scope>
    <source>
        <strain evidence="3">SP5</strain>
    </source>
</reference>
<protein>
    <recommendedName>
        <fullName evidence="1">DUF1559 domain-containing protein</fullName>
    </recommendedName>
</protein>
<dbReference type="AlphaFoldDB" id="A0A225DSP5"/>
<organism evidence="2 3">
    <name type="scientific">Fimbriiglobus ruber</name>
    <dbReference type="NCBI Taxonomy" id="1908690"/>
    <lineage>
        <taxon>Bacteria</taxon>
        <taxon>Pseudomonadati</taxon>
        <taxon>Planctomycetota</taxon>
        <taxon>Planctomycetia</taxon>
        <taxon>Gemmatales</taxon>
        <taxon>Gemmataceae</taxon>
        <taxon>Fimbriiglobus</taxon>
    </lineage>
</organism>
<comment type="caution">
    <text evidence="2">The sequence shown here is derived from an EMBL/GenBank/DDBJ whole genome shotgun (WGS) entry which is preliminary data.</text>
</comment>
<dbReference type="EMBL" id="NIDE01000003">
    <property type="protein sequence ID" value="OWK44452.1"/>
    <property type="molecule type" value="Genomic_DNA"/>
</dbReference>